<dbReference type="InterPro" id="IPR051398">
    <property type="entry name" value="Polysacch_Deacetylase"/>
</dbReference>
<dbReference type="PANTHER" id="PTHR34216">
    <property type="match status" value="1"/>
</dbReference>
<dbReference type="RefSeq" id="WP_138659532.1">
    <property type="nucleotide sequence ID" value="NZ_VATY01000004.1"/>
</dbReference>
<dbReference type="Proteomes" id="UP000310314">
    <property type="component" value="Unassembled WGS sequence"/>
</dbReference>
<comment type="caution">
    <text evidence="3">The sequence shown here is derived from an EMBL/GenBank/DDBJ whole genome shotgun (WGS) entry which is preliminary data.</text>
</comment>
<dbReference type="InterPro" id="IPR002509">
    <property type="entry name" value="NODB_dom"/>
</dbReference>
<gene>
    <name evidence="3" type="ORF">FEE95_18620</name>
</gene>
<dbReference type="SUPFAM" id="SSF88713">
    <property type="entry name" value="Glycoside hydrolase/deacetylase"/>
    <property type="match status" value="1"/>
</dbReference>
<dbReference type="InterPro" id="IPR011330">
    <property type="entry name" value="Glyco_hydro/deAcase_b/a-brl"/>
</dbReference>
<dbReference type="PANTHER" id="PTHR34216:SF11">
    <property type="entry name" value="CHITOOLIGOSACCHARIDE DEACETYLASE"/>
    <property type="match status" value="1"/>
</dbReference>
<evidence type="ECO:0000313" key="3">
    <source>
        <dbReference type="EMBL" id="TMM53910.1"/>
    </source>
</evidence>
<protein>
    <submittedName>
        <fullName evidence="3">Polysaccharide deacetylase</fullName>
    </submittedName>
</protein>
<accession>A0A5S3PI00</accession>
<evidence type="ECO:0000256" key="1">
    <source>
        <dbReference type="ARBA" id="ARBA00022729"/>
    </source>
</evidence>
<name>A0A5S3PI00_9FLAO</name>
<evidence type="ECO:0000259" key="2">
    <source>
        <dbReference type="Pfam" id="PF01522"/>
    </source>
</evidence>
<dbReference type="GO" id="GO:0016810">
    <property type="term" value="F:hydrolase activity, acting on carbon-nitrogen (but not peptide) bonds"/>
    <property type="evidence" value="ECO:0007669"/>
    <property type="project" value="InterPro"/>
</dbReference>
<proteinExistence type="predicted"/>
<dbReference type="CDD" id="cd10967">
    <property type="entry name" value="CE4_GLA_like_6s"/>
    <property type="match status" value="1"/>
</dbReference>
<organism evidence="3 4">
    <name type="scientific">Maribacter algarum</name>
    <name type="common">ex Zhang et al. 2020</name>
    <dbReference type="NCBI Taxonomy" id="2578118"/>
    <lineage>
        <taxon>Bacteria</taxon>
        <taxon>Pseudomonadati</taxon>
        <taxon>Bacteroidota</taxon>
        <taxon>Flavobacteriia</taxon>
        <taxon>Flavobacteriales</taxon>
        <taxon>Flavobacteriaceae</taxon>
        <taxon>Maribacter</taxon>
    </lineage>
</organism>
<keyword evidence="1" id="KW-0732">Signal</keyword>
<dbReference type="Gene3D" id="3.20.20.370">
    <property type="entry name" value="Glycoside hydrolase/deacetylase"/>
    <property type="match status" value="1"/>
</dbReference>
<reference evidence="3 4" key="1">
    <citation type="submission" date="2019-05" db="EMBL/GenBank/DDBJ databases">
        <authorList>
            <person name="Zhang J.-Y."/>
            <person name="Feg X."/>
            <person name="Du Z.-J."/>
        </authorList>
    </citation>
    <scope>NUCLEOTIDE SEQUENCE [LARGE SCALE GENOMIC DNA]</scope>
    <source>
        <strain evidence="3 4">RZ26</strain>
    </source>
</reference>
<evidence type="ECO:0000313" key="4">
    <source>
        <dbReference type="Proteomes" id="UP000310314"/>
    </source>
</evidence>
<dbReference type="AlphaFoldDB" id="A0A5S3PI00"/>
<dbReference type="Pfam" id="PF01522">
    <property type="entry name" value="Polysacc_deac_1"/>
    <property type="match status" value="1"/>
</dbReference>
<keyword evidence="4" id="KW-1185">Reference proteome</keyword>
<sequence length="293" mass="33266">MESKKCAQQNIRAHAPAPRFRKWNAIWSKTSFLFLFVIISACAQNQDEFKWPNGVQAAICLTYDDGLPSHIQTAAPMLDRYNFKGTFYPTLSSESLYMNMDEWKALTANGHELGNHSVYHPCSKSDVGMEWVADYHDLDSYTHDQIVEELKLANSFLLAMDGLKERTFAYPCAHTAAGGETYKDHVSQDFSAARGSSEKQSNLVSPLEIDLFDVPSWAPNQHDGKALIDYVDKIIKNKTLSTLTFHGIGAEHMRVSKKAHEELLMYLDENRDKIWVATFKEATDYLNSKRAKK</sequence>
<dbReference type="GO" id="GO:0005975">
    <property type="term" value="P:carbohydrate metabolic process"/>
    <property type="evidence" value="ECO:0007669"/>
    <property type="project" value="InterPro"/>
</dbReference>
<feature type="domain" description="NodB homology" evidence="2">
    <location>
        <begin position="57"/>
        <end position="172"/>
    </location>
</feature>
<dbReference type="OrthoDB" id="9806342at2"/>
<dbReference type="EMBL" id="VATY01000004">
    <property type="protein sequence ID" value="TMM53910.1"/>
    <property type="molecule type" value="Genomic_DNA"/>
</dbReference>